<dbReference type="EMBL" id="CAJVPJ010000691">
    <property type="protein sequence ID" value="CAG8549450.1"/>
    <property type="molecule type" value="Genomic_DNA"/>
</dbReference>
<feature type="transmembrane region" description="Helical" evidence="1">
    <location>
        <begin position="309"/>
        <end position="329"/>
    </location>
</feature>
<reference evidence="2" key="1">
    <citation type="submission" date="2021-06" db="EMBL/GenBank/DDBJ databases">
        <authorList>
            <person name="Kallberg Y."/>
            <person name="Tangrot J."/>
            <person name="Rosling A."/>
        </authorList>
    </citation>
    <scope>NUCLEOTIDE SEQUENCE</scope>
    <source>
        <strain evidence="2">IA702</strain>
    </source>
</reference>
<sequence length="499" mass="57170">MIFAWCKRHNIRIPWVLAPLARFSSRAHHEPPPLSIDIPREQINAHLETIYRNASLDTSIDPSCQRTLKPFWTSYNTWLKRCKNLEDSQSQIEYWRARREFLRLNRNLTTGFKHKPIPWNMFHPPLPDSVQYLKAMARAVVIQQNRMGIKLQLILLVAQLALNVVFITRQFINAINFVPSPIGLNTTANDIIIQMPKTHEDYIRSATGIGTFVEFAVLCIHVMVGLAQIIIFFNAHTLLNKGLAVENLVIAVQKTATFSLFRFIHLLNPARFVTEFHDPPFLEIFTDIVKFNLHRSSEWQSKFRRAYQIVYALICRPILITLGLLAFYVKLLQVSVALSFFSQLNLGTSAIGELFNSPTSVLTFLGLANNVASLYGIPLEDDRKLFFDHVRIHEYDLLHAMLLTSCSSNSDEPSDHEEPDRDLVRADLPIGIKGHVWSGYWNVVLFAIGIGGKELVNAFWNNVYGGEMDIDERNEGLNKIKKEDALGLLYSVTKTWRRS</sequence>
<dbReference type="AlphaFoldDB" id="A0A9N9B338"/>
<protein>
    <submittedName>
        <fullName evidence="2">2916_t:CDS:1</fullName>
    </submittedName>
</protein>
<organism evidence="2 3">
    <name type="scientific">Paraglomus occultum</name>
    <dbReference type="NCBI Taxonomy" id="144539"/>
    <lineage>
        <taxon>Eukaryota</taxon>
        <taxon>Fungi</taxon>
        <taxon>Fungi incertae sedis</taxon>
        <taxon>Mucoromycota</taxon>
        <taxon>Glomeromycotina</taxon>
        <taxon>Glomeromycetes</taxon>
        <taxon>Paraglomerales</taxon>
        <taxon>Paraglomeraceae</taxon>
        <taxon>Paraglomus</taxon>
    </lineage>
</organism>
<comment type="caution">
    <text evidence="2">The sequence shown here is derived from an EMBL/GenBank/DDBJ whole genome shotgun (WGS) entry which is preliminary data.</text>
</comment>
<evidence type="ECO:0000256" key="1">
    <source>
        <dbReference type="SAM" id="Phobius"/>
    </source>
</evidence>
<keyword evidence="1" id="KW-0472">Membrane</keyword>
<gene>
    <name evidence="2" type="ORF">POCULU_LOCUS4943</name>
</gene>
<dbReference type="OrthoDB" id="2421701at2759"/>
<proteinExistence type="predicted"/>
<accession>A0A9N9B338</accession>
<evidence type="ECO:0000313" key="2">
    <source>
        <dbReference type="EMBL" id="CAG8549450.1"/>
    </source>
</evidence>
<keyword evidence="1" id="KW-1133">Transmembrane helix</keyword>
<dbReference type="Proteomes" id="UP000789572">
    <property type="component" value="Unassembled WGS sequence"/>
</dbReference>
<feature type="transmembrane region" description="Helical" evidence="1">
    <location>
        <begin position="212"/>
        <end position="233"/>
    </location>
</feature>
<evidence type="ECO:0000313" key="3">
    <source>
        <dbReference type="Proteomes" id="UP000789572"/>
    </source>
</evidence>
<keyword evidence="3" id="KW-1185">Reference proteome</keyword>
<keyword evidence="1" id="KW-0812">Transmembrane</keyword>
<feature type="transmembrane region" description="Helical" evidence="1">
    <location>
        <begin position="153"/>
        <end position="172"/>
    </location>
</feature>
<name>A0A9N9B338_9GLOM</name>